<keyword evidence="2" id="KW-1185">Reference proteome</keyword>
<sequence>MTALKSYVALFALKKAVKFFRDHPDVIPGEIDDVVVSLLAKALNV</sequence>
<evidence type="ECO:0000313" key="2">
    <source>
        <dbReference type="Proteomes" id="UP000240744"/>
    </source>
</evidence>
<dbReference type="EMBL" id="MG793454">
    <property type="protein sequence ID" value="AUV61967.1"/>
    <property type="molecule type" value="Genomic_DNA"/>
</dbReference>
<gene>
    <name evidence="1" type="ORF">JX_gp08</name>
</gene>
<reference evidence="1" key="1">
    <citation type="submission" date="2018-04" db="EMBL/GenBank/DDBJ databases">
        <title>Biology of a Novel Mycobacteriophage, SWU2, Isolated from Chinese Soil.</title>
        <authorList>
            <person name="Li C."/>
            <person name="Gu Y."/>
        </authorList>
    </citation>
    <scope>NUCLEOTIDE SEQUENCE</scope>
</reference>
<protein>
    <submittedName>
        <fullName evidence="1">Uncharacterized protein</fullName>
    </submittedName>
</protein>
<name>A0A2K9VI27_9CAUD</name>
<evidence type="ECO:0000313" key="1">
    <source>
        <dbReference type="EMBL" id="AUV61967.1"/>
    </source>
</evidence>
<accession>A0A2K9VI27</accession>
<organism evidence="1 2">
    <name type="scientific">Mycobacterium phage SWU2</name>
    <dbReference type="NCBI Taxonomy" id="2077150"/>
    <lineage>
        <taxon>Viruses</taxon>
        <taxon>Duplodnaviria</taxon>
        <taxon>Heunggongvirae</taxon>
        <taxon>Uroviricota</taxon>
        <taxon>Caudoviricetes</taxon>
        <taxon>Timshelvirus</taxon>
        <taxon>Timshelvirus SWU2</taxon>
    </lineage>
</organism>
<dbReference type="Proteomes" id="UP000240744">
    <property type="component" value="Segment"/>
</dbReference>
<proteinExistence type="predicted"/>